<keyword evidence="1" id="KW-0472">Membrane</keyword>
<accession>A0AAJ5W6D6</accession>
<evidence type="ECO:0008006" key="4">
    <source>
        <dbReference type="Google" id="ProtNLM"/>
    </source>
</evidence>
<evidence type="ECO:0000256" key="1">
    <source>
        <dbReference type="SAM" id="Phobius"/>
    </source>
</evidence>
<dbReference type="SUPFAM" id="SSF56935">
    <property type="entry name" value="Porins"/>
    <property type="match status" value="1"/>
</dbReference>
<sequence length="434" mass="47598">MKRADDELFAHIKESLTEYEEVYAPGAWERFEQKERRRGGWLWLASLSSAAAILLIGFAIFYGSNKKLENKAEQHAKVRTNKQNTDTLPKTATKEIAQRNIRENLNTKVAENAGVVRQRKNNLVANSPLIVTLKPDQAIKQAVIPNEQPAVSQMQINGTRMAAVGKKDGVPLAVDSGHIAKALVKENTPVKEEQPRSFQDFLDSEVKTNGNVLAATKSTAKKADKWEMGLVVAPSIGNSKKLNMGYGVSFGYALSDKVSISSGISYNEMDASKSMIGGGGDTYASPSTTAMISNTQSLQSVDANVVGIDIPLGIKYNLTKKFYTNIGVSAFAVLSQKQSNNYLKGSLEYSVSDPANVSGFKTIFTTKAVSEPVPAEEIRNDKYLGFYNISFGYKQKISGSKSFAIEPFMKLPMKEFTKENLNLIGTGLRLKFDF</sequence>
<evidence type="ECO:0000313" key="2">
    <source>
        <dbReference type="EMBL" id="WEK19373.1"/>
    </source>
</evidence>
<dbReference type="Proteomes" id="UP001214530">
    <property type="component" value="Chromosome"/>
</dbReference>
<dbReference type="EMBL" id="CP119313">
    <property type="protein sequence ID" value="WEK19373.1"/>
    <property type="molecule type" value="Genomic_DNA"/>
</dbReference>
<dbReference type="AlphaFoldDB" id="A0AAJ5W6D6"/>
<proteinExistence type="predicted"/>
<keyword evidence="1" id="KW-0812">Transmembrane</keyword>
<keyword evidence="1" id="KW-1133">Transmembrane helix</keyword>
<name>A0AAJ5W6D6_9SPHI</name>
<gene>
    <name evidence="2" type="ORF">P0Y49_21600</name>
</gene>
<evidence type="ECO:0000313" key="3">
    <source>
        <dbReference type="Proteomes" id="UP001214530"/>
    </source>
</evidence>
<protein>
    <recommendedName>
        <fullName evidence="4">Outer membrane protein beta-barrel domain-containing protein</fullName>
    </recommendedName>
</protein>
<reference evidence="2" key="1">
    <citation type="submission" date="2023-03" db="EMBL/GenBank/DDBJ databases">
        <title>Andean soil-derived lignocellulolytic bacterial consortium as a source of novel taxa and putative plastic-active enzymes.</title>
        <authorList>
            <person name="Diaz-Garcia L."/>
            <person name="Chuvochina M."/>
            <person name="Feuerriegel G."/>
            <person name="Bunk B."/>
            <person name="Sproer C."/>
            <person name="Streit W.R."/>
            <person name="Rodriguez L.M."/>
            <person name="Overmann J."/>
            <person name="Jimenez D.J."/>
        </authorList>
    </citation>
    <scope>NUCLEOTIDE SEQUENCE</scope>
    <source>
        <strain evidence="2">MAG 3858</strain>
    </source>
</reference>
<organism evidence="2 3">
    <name type="scientific">Candidatus Pedobacter colombiensis</name>
    <dbReference type="NCBI Taxonomy" id="3121371"/>
    <lineage>
        <taxon>Bacteria</taxon>
        <taxon>Pseudomonadati</taxon>
        <taxon>Bacteroidota</taxon>
        <taxon>Sphingobacteriia</taxon>
        <taxon>Sphingobacteriales</taxon>
        <taxon>Sphingobacteriaceae</taxon>
        <taxon>Pedobacter</taxon>
    </lineage>
</organism>
<feature type="transmembrane region" description="Helical" evidence="1">
    <location>
        <begin position="40"/>
        <end position="62"/>
    </location>
</feature>